<evidence type="ECO:0000256" key="5">
    <source>
        <dbReference type="HAMAP-Rule" id="MF_00378"/>
    </source>
</evidence>
<dbReference type="HAMAP" id="MF_00378">
    <property type="entry name" value="Exonuc_7_L"/>
    <property type="match status" value="1"/>
</dbReference>
<sequence length="449" mass="50511">MPDHETTHIYSVSHLTREIKTLLEEQFPFVWITGEISNCATPASGHSYFSLKDDQAMISGVMFKNQKRNLKFALESGLKIMGLARVSVYEPRGTYQLIFEHMEPEGAGSLQKTFEQLKNKLGDEGLFDAVHKQPIPLLPRKISIITSGTGAAVRDIIHVSERRFPECRLEILPVPVQGESAIEQIVCAIELVNQRQLSDVIILARGGGSLEDLAAFNSEAVARAIFTSKIPIVTGIGHETDFTIADFVADVRAPTPSAAAELTVPEKKYLKQQIDDMHLDLLSIMTRMMTFYHQKVDDLHGRLKSPVQIMNMFKQTMVSLCLRMHQALQRQIFHDKDKLVWIGQALNGTVPDIRFSRKQVLERHHQLFRAMEHCIIQKNNRIQHTASTLKALNPASVLNRGYSIARTLPDKQVILDAGTVNVQDPIEIILAQGRVLTRVEKTIHGKDHI</sequence>
<dbReference type="PATRIC" id="fig|1286635.3.peg.2811"/>
<dbReference type="GO" id="GO:0008855">
    <property type="term" value="F:exodeoxyribonuclease VII activity"/>
    <property type="evidence" value="ECO:0007669"/>
    <property type="project" value="UniProtKB-UniRule"/>
</dbReference>
<dbReference type="PANTHER" id="PTHR30008">
    <property type="entry name" value="EXODEOXYRIBONUCLEASE 7 LARGE SUBUNIT"/>
    <property type="match status" value="1"/>
</dbReference>
<protein>
    <recommendedName>
        <fullName evidence="5">Exodeoxyribonuclease 7 large subunit</fullName>
        <ecNumber evidence="5">3.1.11.6</ecNumber>
    </recommendedName>
    <alternativeName>
        <fullName evidence="5">Exodeoxyribonuclease VII large subunit</fullName>
        <shortName evidence="5">Exonuclease VII large subunit</shortName>
    </alternativeName>
</protein>
<dbReference type="AlphaFoldDB" id="S0FWG4"/>
<keyword evidence="1 5" id="KW-0963">Cytoplasm</keyword>
<dbReference type="PANTHER" id="PTHR30008:SF0">
    <property type="entry name" value="EXODEOXYRIBONUCLEASE 7 LARGE SUBUNIT"/>
    <property type="match status" value="1"/>
</dbReference>
<reference evidence="9 10" key="1">
    <citation type="journal article" date="2013" name="Genome Announc.">
        <title>Draft Genome Sequence of Desulfotignum phosphitoxidans DSM 13687 Strain FiPS-3.</title>
        <authorList>
            <person name="Poehlein A."/>
            <person name="Daniel R."/>
            <person name="Simeonova D.D."/>
        </authorList>
    </citation>
    <scope>NUCLEOTIDE SEQUENCE [LARGE SCALE GENOMIC DNA]</scope>
    <source>
        <strain evidence="9 10">DSM 13687</strain>
    </source>
</reference>
<comment type="function">
    <text evidence="5">Bidirectionally degrades single-stranded DNA into large acid-insoluble oligonucleotides, which are then degraded further into small acid-soluble oligonucleotides.</text>
</comment>
<gene>
    <name evidence="5 9" type="primary">xseA</name>
    <name evidence="9" type="ORF">Dpo_5c03350</name>
</gene>
<feature type="domain" description="Exonuclease VII large subunit C-terminal" evidence="7">
    <location>
        <begin position="126"/>
        <end position="435"/>
    </location>
</feature>
<evidence type="ECO:0000256" key="3">
    <source>
        <dbReference type="ARBA" id="ARBA00022801"/>
    </source>
</evidence>
<evidence type="ECO:0000256" key="1">
    <source>
        <dbReference type="ARBA" id="ARBA00022490"/>
    </source>
</evidence>
<dbReference type="InterPro" id="IPR003753">
    <property type="entry name" value="Exonuc_VII_L"/>
</dbReference>
<dbReference type="InterPro" id="IPR020579">
    <property type="entry name" value="Exonuc_VII_lsu_C"/>
</dbReference>
<dbReference type="EC" id="3.1.11.6" evidence="5"/>
<feature type="domain" description="OB-fold nucleic acid binding" evidence="8">
    <location>
        <begin position="10"/>
        <end position="103"/>
    </location>
</feature>
<dbReference type="GO" id="GO:0009318">
    <property type="term" value="C:exodeoxyribonuclease VII complex"/>
    <property type="evidence" value="ECO:0007669"/>
    <property type="project" value="UniProtKB-UniRule"/>
</dbReference>
<keyword evidence="3 5" id="KW-0378">Hydrolase</keyword>
<dbReference type="CDD" id="cd04489">
    <property type="entry name" value="ExoVII_LU_OBF"/>
    <property type="match status" value="1"/>
</dbReference>
<dbReference type="GO" id="GO:0005737">
    <property type="term" value="C:cytoplasm"/>
    <property type="evidence" value="ECO:0007669"/>
    <property type="project" value="UniProtKB-SubCell"/>
</dbReference>
<comment type="subcellular location">
    <subcellularLocation>
        <location evidence="5 6">Cytoplasm</location>
    </subcellularLocation>
</comment>
<accession>S0FWG4</accession>
<dbReference type="Pfam" id="PF13742">
    <property type="entry name" value="tRNA_anti_2"/>
    <property type="match status" value="1"/>
</dbReference>
<dbReference type="GO" id="GO:0006308">
    <property type="term" value="P:DNA catabolic process"/>
    <property type="evidence" value="ECO:0007669"/>
    <property type="project" value="UniProtKB-UniRule"/>
</dbReference>
<comment type="subunit">
    <text evidence="5">Heterooligomer composed of large and small subunits.</text>
</comment>
<keyword evidence="2 5" id="KW-0540">Nuclease</keyword>
<keyword evidence="4 5" id="KW-0269">Exonuclease</keyword>
<name>S0FWG4_9BACT</name>
<dbReference type="NCBIfam" id="TIGR00237">
    <property type="entry name" value="xseA"/>
    <property type="match status" value="1"/>
</dbReference>
<comment type="caution">
    <text evidence="9">The sequence shown here is derived from an EMBL/GenBank/DDBJ whole genome shotgun (WGS) entry which is preliminary data.</text>
</comment>
<evidence type="ECO:0000256" key="6">
    <source>
        <dbReference type="RuleBase" id="RU004355"/>
    </source>
</evidence>
<dbReference type="Proteomes" id="UP000014216">
    <property type="component" value="Unassembled WGS sequence"/>
</dbReference>
<evidence type="ECO:0000259" key="8">
    <source>
        <dbReference type="Pfam" id="PF13742"/>
    </source>
</evidence>
<dbReference type="GO" id="GO:0003676">
    <property type="term" value="F:nucleic acid binding"/>
    <property type="evidence" value="ECO:0007669"/>
    <property type="project" value="InterPro"/>
</dbReference>
<evidence type="ECO:0000259" key="7">
    <source>
        <dbReference type="Pfam" id="PF02601"/>
    </source>
</evidence>
<proteinExistence type="inferred from homology"/>
<comment type="similarity">
    <text evidence="5 6">Belongs to the XseA family.</text>
</comment>
<evidence type="ECO:0000256" key="4">
    <source>
        <dbReference type="ARBA" id="ARBA00022839"/>
    </source>
</evidence>
<keyword evidence="10" id="KW-1185">Reference proteome</keyword>
<evidence type="ECO:0000256" key="2">
    <source>
        <dbReference type="ARBA" id="ARBA00022722"/>
    </source>
</evidence>
<dbReference type="RefSeq" id="WP_006966550.1">
    <property type="nucleotide sequence ID" value="NZ_APJX01000005.1"/>
</dbReference>
<dbReference type="EMBL" id="APJX01000005">
    <property type="protein sequence ID" value="EMS79408.1"/>
    <property type="molecule type" value="Genomic_DNA"/>
</dbReference>
<dbReference type="Pfam" id="PF02601">
    <property type="entry name" value="Exonuc_VII_L"/>
    <property type="match status" value="1"/>
</dbReference>
<dbReference type="InterPro" id="IPR025824">
    <property type="entry name" value="OB-fold_nuc-bd_dom"/>
</dbReference>
<dbReference type="OrthoDB" id="9802795at2"/>
<evidence type="ECO:0000313" key="9">
    <source>
        <dbReference type="EMBL" id="EMS79408.1"/>
    </source>
</evidence>
<evidence type="ECO:0000313" key="10">
    <source>
        <dbReference type="Proteomes" id="UP000014216"/>
    </source>
</evidence>
<comment type="catalytic activity">
    <reaction evidence="5 6">
        <text>Exonucleolytic cleavage in either 5'- to 3'- or 3'- to 5'-direction to yield nucleoside 5'-phosphates.</text>
        <dbReference type="EC" id="3.1.11.6"/>
    </reaction>
</comment>
<organism evidence="9 10">
    <name type="scientific">Desulfotignum phosphitoxidans DSM 13687</name>
    <dbReference type="NCBI Taxonomy" id="1286635"/>
    <lineage>
        <taxon>Bacteria</taxon>
        <taxon>Pseudomonadati</taxon>
        <taxon>Thermodesulfobacteriota</taxon>
        <taxon>Desulfobacteria</taxon>
        <taxon>Desulfobacterales</taxon>
        <taxon>Desulfobacteraceae</taxon>
        <taxon>Desulfotignum</taxon>
    </lineage>
</organism>